<dbReference type="SUPFAM" id="SSF48498">
    <property type="entry name" value="Tetracyclin repressor-like, C-terminal domain"/>
    <property type="match status" value="1"/>
</dbReference>
<dbReference type="InterPro" id="IPR036271">
    <property type="entry name" value="Tet_transcr_reg_TetR-rel_C_sf"/>
</dbReference>
<evidence type="ECO:0000313" key="5">
    <source>
        <dbReference type="EMBL" id="MFD2212478.1"/>
    </source>
</evidence>
<dbReference type="Gene3D" id="1.10.357.10">
    <property type="entry name" value="Tetracycline Repressor, domain 2"/>
    <property type="match status" value="1"/>
</dbReference>
<dbReference type="Proteomes" id="UP001597318">
    <property type="component" value="Unassembled WGS sequence"/>
</dbReference>
<name>A0ABW5BQS1_9BACI</name>
<dbReference type="PRINTS" id="PR00455">
    <property type="entry name" value="HTHTETR"/>
</dbReference>
<dbReference type="EMBL" id="JBHUIK010000001">
    <property type="protein sequence ID" value="MFD2212478.1"/>
    <property type="molecule type" value="Genomic_DNA"/>
</dbReference>
<accession>A0ABW5BQS1</accession>
<dbReference type="Gene3D" id="1.10.10.60">
    <property type="entry name" value="Homeodomain-like"/>
    <property type="match status" value="1"/>
</dbReference>
<protein>
    <submittedName>
        <fullName evidence="5">TetR/AcrR family transcriptional regulator</fullName>
    </submittedName>
</protein>
<evidence type="ECO:0000259" key="4">
    <source>
        <dbReference type="PROSITE" id="PS50977"/>
    </source>
</evidence>
<reference evidence="6" key="1">
    <citation type="journal article" date="2019" name="Int. J. Syst. Evol. Microbiol.">
        <title>The Global Catalogue of Microorganisms (GCM) 10K type strain sequencing project: providing services to taxonomists for standard genome sequencing and annotation.</title>
        <authorList>
            <consortium name="The Broad Institute Genomics Platform"/>
            <consortium name="The Broad Institute Genome Sequencing Center for Infectious Disease"/>
            <person name="Wu L."/>
            <person name="Ma J."/>
        </authorList>
    </citation>
    <scope>NUCLEOTIDE SEQUENCE [LARGE SCALE GENOMIC DNA]</scope>
    <source>
        <strain evidence="6">CGMCC 1.15474</strain>
    </source>
</reference>
<evidence type="ECO:0000313" key="6">
    <source>
        <dbReference type="Proteomes" id="UP001597318"/>
    </source>
</evidence>
<dbReference type="InterPro" id="IPR009057">
    <property type="entry name" value="Homeodomain-like_sf"/>
</dbReference>
<keyword evidence="2 3" id="KW-0238">DNA-binding</keyword>
<dbReference type="RefSeq" id="WP_379049772.1">
    <property type="nucleotide sequence ID" value="NZ_JBHUIK010000001.1"/>
</dbReference>
<dbReference type="PROSITE" id="PS50977">
    <property type="entry name" value="HTH_TETR_2"/>
    <property type="match status" value="1"/>
</dbReference>
<dbReference type="SUPFAM" id="SSF46689">
    <property type="entry name" value="Homeodomain-like"/>
    <property type="match status" value="1"/>
</dbReference>
<keyword evidence="1" id="KW-0678">Repressor</keyword>
<dbReference type="PANTHER" id="PTHR43479">
    <property type="entry name" value="ACREF/ENVCD OPERON REPRESSOR-RELATED"/>
    <property type="match status" value="1"/>
</dbReference>
<feature type="domain" description="HTH tetR-type" evidence="4">
    <location>
        <begin position="13"/>
        <end position="73"/>
    </location>
</feature>
<feature type="DNA-binding region" description="H-T-H motif" evidence="3">
    <location>
        <begin position="36"/>
        <end position="55"/>
    </location>
</feature>
<gene>
    <name evidence="5" type="ORF">ACFSKK_01995</name>
</gene>
<organism evidence="5 6">
    <name type="scientific">Metabacillus endolithicus</name>
    <dbReference type="NCBI Taxonomy" id="1535204"/>
    <lineage>
        <taxon>Bacteria</taxon>
        <taxon>Bacillati</taxon>
        <taxon>Bacillota</taxon>
        <taxon>Bacilli</taxon>
        <taxon>Bacillales</taxon>
        <taxon>Bacillaceae</taxon>
        <taxon>Metabacillus</taxon>
    </lineage>
</organism>
<proteinExistence type="predicted"/>
<evidence type="ECO:0000256" key="1">
    <source>
        <dbReference type="ARBA" id="ARBA00022491"/>
    </source>
</evidence>
<dbReference type="PANTHER" id="PTHR43479:SF8">
    <property type="entry name" value="TRANSCRIPTIONAL REGULATOR, TETR FAMILY"/>
    <property type="match status" value="1"/>
</dbReference>
<keyword evidence="6" id="KW-1185">Reference proteome</keyword>
<dbReference type="InterPro" id="IPR001647">
    <property type="entry name" value="HTH_TetR"/>
</dbReference>
<evidence type="ECO:0000256" key="2">
    <source>
        <dbReference type="ARBA" id="ARBA00023125"/>
    </source>
</evidence>
<evidence type="ECO:0000256" key="3">
    <source>
        <dbReference type="PROSITE-ProRule" id="PRU00335"/>
    </source>
</evidence>
<dbReference type="InterPro" id="IPR050624">
    <property type="entry name" value="HTH-type_Tx_Regulator"/>
</dbReference>
<sequence>MGKKGRKEGSNGAESRANLVLIAAEEFATYGYYDTKVSTIVKKAGVTQPTFYLYFDSKEAIFSELIQTFRHKLSELTKESRLETGLDPTLLPDRIAIGLSAILQFFYDHPNLTKIGLYYSSEAELIKKQLVEQITENLLSEQRDGYFRRDIDMKTVSESLVGSIERLTLTYLFTDQKEPVQLAKEIVALYLNGLKV</sequence>
<dbReference type="Pfam" id="PF00440">
    <property type="entry name" value="TetR_N"/>
    <property type="match status" value="1"/>
</dbReference>
<comment type="caution">
    <text evidence="5">The sequence shown here is derived from an EMBL/GenBank/DDBJ whole genome shotgun (WGS) entry which is preliminary data.</text>
</comment>